<keyword evidence="2" id="KW-1185">Reference proteome</keyword>
<dbReference type="RefSeq" id="WP_115218731.1">
    <property type="nucleotide sequence ID" value="NZ_UHIA01000004.1"/>
</dbReference>
<reference evidence="1 2" key="1">
    <citation type="submission" date="2018-06" db="EMBL/GenBank/DDBJ databases">
        <authorList>
            <consortium name="Pathogen Informatics"/>
            <person name="Doyle S."/>
        </authorList>
    </citation>
    <scope>NUCLEOTIDE SEQUENCE [LARGE SCALE GENOMIC DNA]</scope>
    <source>
        <strain evidence="1 2">NCTC10717</strain>
    </source>
</reference>
<dbReference type="OrthoDB" id="7067574at2"/>
<dbReference type="AlphaFoldDB" id="A0A380N1A3"/>
<evidence type="ECO:0000313" key="1">
    <source>
        <dbReference type="EMBL" id="SUO97671.1"/>
    </source>
</evidence>
<name>A0A380N1A3_9GAMM</name>
<dbReference type="Proteomes" id="UP000254575">
    <property type="component" value="Unassembled WGS sequence"/>
</dbReference>
<dbReference type="EMBL" id="UHIA01000004">
    <property type="protein sequence ID" value="SUO97671.1"/>
    <property type="molecule type" value="Genomic_DNA"/>
</dbReference>
<proteinExistence type="predicted"/>
<organism evidence="1 2">
    <name type="scientific">Suttonella indologenes</name>
    <dbReference type="NCBI Taxonomy" id="13276"/>
    <lineage>
        <taxon>Bacteria</taxon>
        <taxon>Pseudomonadati</taxon>
        <taxon>Pseudomonadota</taxon>
        <taxon>Gammaproteobacteria</taxon>
        <taxon>Cardiobacteriales</taxon>
        <taxon>Cardiobacteriaceae</taxon>
        <taxon>Suttonella</taxon>
    </lineage>
</organism>
<accession>A0A380N1A3</accession>
<gene>
    <name evidence="1" type="ORF">NCTC10717_01564</name>
</gene>
<sequence length="249" mass="27134">MQNSINQDYGFIGTGIPYFIPDDPDATALYFGNPISAKIALSSESKTRKSRRRHDAGAILDSITTPNAPEVTLQTDTFQPLTWAMAMMGKAAEQETQAQTIADEPAKARLNGYHRLKNGDIDPETVEVKKAGVAVDKDKYTLNAEMGMLQITNSSAAAEDDDLTVSYKTKVVKKIVIDGARVSSFKGRIEIDGQNEVTKKRAKLIIPNVTLAVDGEFDWFSEDFNSVTMKGSAAVGKNGEAPYTVELYA</sequence>
<protein>
    <submittedName>
        <fullName evidence="1">Uncharacterized protein</fullName>
    </submittedName>
</protein>
<evidence type="ECO:0000313" key="2">
    <source>
        <dbReference type="Proteomes" id="UP000254575"/>
    </source>
</evidence>